<dbReference type="InterPro" id="IPR029044">
    <property type="entry name" value="Nucleotide-diphossugar_trans"/>
</dbReference>
<dbReference type="Gene3D" id="3.90.550.10">
    <property type="entry name" value="Spore Coat Polysaccharide Biosynthesis Protein SpsA, Chain A"/>
    <property type="match status" value="1"/>
</dbReference>
<dbReference type="NCBIfam" id="TIGR04283">
    <property type="entry name" value="glyco_like_mftF"/>
    <property type="match status" value="1"/>
</dbReference>
<dbReference type="Proteomes" id="UP000182284">
    <property type="component" value="Unassembled WGS sequence"/>
</dbReference>
<dbReference type="CDD" id="cd02522">
    <property type="entry name" value="GT_2_like_a"/>
    <property type="match status" value="1"/>
</dbReference>
<dbReference type="EMBL" id="FNBL01000002">
    <property type="protein sequence ID" value="SDF05039.1"/>
    <property type="molecule type" value="Genomic_DNA"/>
</dbReference>
<comment type="subcellular location">
    <subcellularLocation>
        <location evidence="1">Cell membrane</location>
    </subcellularLocation>
</comment>
<organism evidence="7 8">
    <name type="scientific">Celeribacter baekdonensis</name>
    <dbReference type="NCBI Taxonomy" id="875171"/>
    <lineage>
        <taxon>Bacteria</taxon>
        <taxon>Pseudomonadati</taxon>
        <taxon>Pseudomonadota</taxon>
        <taxon>Alphaproteobacteria</taxon>
        <taxon>Rhodobacterales</taxon>
        <taxon>Roseobacteraceae</taxon>
        <taxon>Celeribacter</taxon>
    </lineage>
</organism>
<evidence type="ECO:0000256" key="3">
    <source>
        <dbReference type="ARBA" id="ARBA00022676"/>
    </source>
</evidence>
<sequence length="228" mass="25266">MRAPISVIIPTLNATPKLRDTMLSLMEGLDAGLVRELILTDGGSTDGVEKMADFVGAELIIGAPSRGGQLKRGAQAAQGDWLLFLHADTWLSEGWAEATVVHLAHGYDKAMVYSLGFREAKGIGAKWTAGWANLRTRWFDLPYGDQALLISRDMYDEIGGFDDIPLMEDVAMARKLKGRIALSPLRVQTDPVRYQTHGWLRQGGRNLVRLLRYRLGATPSKLAQSYRR</sequence>
<dbReference type="AlphaFoldDB" id="A0A1G7HY58"/>
<dbReference type="OrthoDB" id="5291101at2"/>
<protein>
    <submittedName>
        <fullName evidence="7">Transferase 2, rSAM/selenodomain-associated</fullName>
    </submittedName>
</protein>
<evidence type="ECO:0000313" key="7">
    <source>
        <dbReference type="EMBL" id="SDF05039.1"/>
    </source>
</evidence>
<keyword evidence="5" id="KW-0472">Membrane</keyword>
<dbReference type="Pfam" id="PF00535">
    <property type="entry name" value="Glycos_transf_2"/>
    <property type="match status" value="1"/>
</dbReference>
<keyword evidence="4 7" id="KW-0808">Transferase</keyword>
<keyword evidence="2" id="KW-1003">Cell membrane</keyword>
<dbReference type="PANTHER" id="PTHR43646:SF2">
    <property type="entry name" value="GLYCOSYLTRANSFERASE 2-LIKE DOMAIN-CONTAINING PROTEIN"/>
    <property type="match status" value="1"/>
</dbReference>
<evidence type="ECO:0000259" key="6">
    <source>
        <dbReference type="Pfam" id="PF00535"/>
    </source>
</evidence>
<dbReference type="GO" id="GO:0005886">
    <property type="term" value="C:plasma membrane"/>
    <property type="evidence" value="ECO:0007669"/>
    <property type="project" value="UniProtKB-SubCell"/>
</dbReference>
<dbReference type="InterPro" id="IPR026461">
    <property type="entry name" value="Trfase_2_rSAM/seldom_assoc"/>
</dbReference>
<accession>A0A1G7HY58</accession>
<dbReference type="GO" id="GO:0016757">
    <property type="term" value="F:glycosyltransferase activity"/>
    <property type="evidence" value="ECO:0007669"/>
    <property type="project" value="UniProtKB-KW"/>
</dbReference>
<evidence type="ECO:0000313" key="8">
    <source>
        <dbReference type="Proteomes" id="UP000182284"/>
    </source>
</evidence>
<evidence type="ECO:0000256" key="2">
    <source>
        <dbReference type="ARBA" id="ARBA00022475"/>
    </source>
</evidence>
<dbReference type="SUPFAM" id="SSF53448">
    <property type="entry name" value="Nucleotide-diphospho-sugar transferases"/>
    <property type="match status" value="1"/>
</dbReference>
<dbReference type="InterPro" id="IPR001173">
    <property type="entry name" value="Glyco_trans_2-like"/>
</dbReference>
<dbReference type="PANTHER" id="PTHR43646">
    <property type="entry name" value="GLYCOSYLTRANSFERASE"/>
    <property type="match status" value="1"/>
</dbReference>
<evidence type="ECO:0000256" key="5">
    <source>
        <dbReference type="ARBA" id="ARBA00023136"/>
    </source>
</evidence>
<evidence type="ECO:0000256" key="1">
    <source>
        <dbReference type="ARBA" id="ARBA00004236"/>
    </source>
</evidence>
<keyword evidence="3" id="KW-0328">Glycosyltransferase</keyword>
<name>A0A1G7HY58_9RHOB</name>
<reference evidence="7 8" key="1">
    <citation type="submission" date="2016-10" db="EMBL/GenBank/DDBJ databases">
        <authorList>
            <person name="de Groot N.N."/>
        </authorList>
    </citation>
    <scope>NUCLEOTIDE SEQUENCE [LARGE SCALE GENOMIC DNA]</scope>
    <source>
        <strain evidence="7 8">DSM 27375</strain>
    </source>
</reference>
<proteinExistence type="predicted"/>
<evidence type="ECO:0000256" key="4">
    <source>
        <dbReference type="ARBA" id="ARBA00022679"/>
    </source>
</evidence>
<feature type="domain" description="Glycosyltransferase 2-like" evidence="6">
    <location>
        <begin position="6"/>
        <end position="115"/>
    </location>
</feature>
<gene>
    <name evidence="7" type="ORF">SAMN04488117_102110</name>
</gene>